<proteinExistence type="inferred from homology"/>
<protein>
    <submittedName>
        <fullName evidence="8">Uncharacterized protein</fullName>
    </submittedName>
</protein>
<evidence type="ECO:0000256" key="3">
    <source>
        <dbReference type="ARBA" id="ARBA00022692"/>
    </source>
</evidence>
<accession>A0ABU6R5Q7</accession>
<dbReference type="EMBL" id="JASCZI010030230">
    <property type="protein sequence ID" value="MED6119204.1"/>
    <property type="molecule type" value="Genomic_DNA"/>
</dbReference>
<feature type="region of interest" description="Disordered" evidence="6">
    <location>
        <begin position="1"/>
        <end position="94"/>
    </location>
</feature>
<dbReference type="PANTHER" id="PTHR31621:SF11">
    <property type="entry name" value="PROTEIN DMP8-RELATED"/>
    <property type="match status" value="1"/>
</dbReference>
<evidence type="ECO:0000256" key="7">
    <source>
        <dbReference type="SAM" id="Phobius"/>
    </source>
</evidence>
<evidence type="ECO:0000313" key="9">
    <source>
        <dbReference type="Proteomes" id="UP001341840"/>
    </source>
</evidence>
<comment type="caution">
    <text evidence="8">The sequence shown here is derived from an EMBL/GenBank/DDBJ whole genome shotgun (WGS) entry which is preliminary data.</text>
</comment>
<organism evidence="8 9">
    <name type="scientific">Stylosanthes scabra</name>
    <dbReference type="NCBI Taxonomy" id="79078"/>
    <lineage>
        <taxon>Eukaryota</taxon>
        <taxon>Viridiplantae</taxon>
        <taxon>Streptophyta</taxon>
        <taxon>Embryophyta</taxon>
        <taxon>Tracheophyta</taxon>
        <taxon>Spermatophyta</taxon>
        <taxon>Magnoliopsida</taxon>
        <taxon>eudicotyledons</taxon>
        <taxon>Gunneridae</taxon>
        <taxon>Pentapetalae</taxon>
        <taxon>rosids</taxon>
        <taxon>fabids</taxon>
        <taxon>Fabales</taxon>
        <taxon>Fabaceae</taxon>
        <taxon>Papilionoideae</taxon>
        <taxon>50 kb inversion clade</taxon>
        <taxon>dalbergioids sensu lato</taxon>
        <taxon>Dalbergieae</taxon>
        <taxon>Pterocarpus clade</taxon>
        <taxon>Stylosanthes</taxon>
    </lineage>
</organism>
<keyword evidence="9" id="KW-1185">Reference proteome</keyword>
<feature type="compositionally biased region" description="Polar residues" evidence="6">
    <location>
        <begin position="1"/>
        <end position="25"/>
    </location>
</feature>
<keyword evidence="3 7" id="KW-0812">Transmembrane</keyword>
<dbReference type="InterPro" id="IPR007770">
    <property type="entry name" value="DMP"/>
</dbReference>
<feature type="compositionally biased region" description="Low complexity" evidence="6">
    <location>
        <begin position="49"/>
        <end position="71"/>
    </location>
</feature>
<feature type="compositionally biased region" description="Acidic residues" evidence="6">
    <location>
        <begin position="72"/>
        <end position="90"/>
    </location>
</feature>
<reference evidence="8 9" key="1">
    <citation type="journal article" date="2023" name="Plants (Basel)">
        <title>Bridging the Gap: Combining Genomics and Transcriptomics Approaches to Understand Stylosanthes scabra, an Orphan Legume from the Brazilian Caatinga.</title>
        <authorList>
            <person name="Ferreira-Neto J.R.C."/>
            <person name="da Silva M.D."/>
            <person name="Binneck E."/>
            <person name="de Melo N.F."/>
            <person name="da Silva R.H."/>
            <person name="de Melo A.L.T.M."/>
            <person name="Pandolfi V."/>
            <person name="Bustamante F.O."/>
            <person name="Brasileiro-Vidal A.C."/>
            <person name="Benko-Iseppon A.M."/>
        </authorList>
    </citation>
    <scope>NUCLEOTIDE SEQUENCE [LARGE SCALE GENOMIC DNA]</scope>
    <source>
        <tissue evidence="8">Leaves</tissue>
    </source>
</reference>
<dbReference type="Pfam" id="PF05078">
    <property type="entry name" value="DUF679"/>
    <property type="match status" value="1"/>
</dbReference>
<evidence type="ECO:0000256" key="6">
    <source>
        <dbReference type="SAM" id="MobiDB-lite"/>
    </source>
</evidence>
<comment type="subcellular location">
    <subcellularLocation>
        <location evidence="1">Membrane</location>
        <topology evidence="1">Multi-pass membrane protein</topology>
    </subcellularLocation>
</comment>
<gene>
    <name evidence="8" type="ORF">PIB30_009603</name>
</gene>
<name>A0ABU6R5Q7_9FABA</name>
<comment type="similarity">
    <text evidence="2">Belongs to the plant DMP1 protein family.</text>
</comment>
<dbReference type="Proteomes" id="UP001341840">
    <property type="component" value="Unassembled WGS sequence"/>
</dbReference>
<feature type="transmembrane region" description="Helical" evidence="7">
    <location>
        <begin position="242"/>
        <end position="261"/>
    </location>
</feature>
<sequence>MDNNQHQPDQESGSNSPTITKPSSDSEPNSNPQEDNNNNNTPQKSIIANGNSNPNNNHSSNPNNPNSSGDDYQIDVDDDDDEDPSLDDTNETTLGKGIQTTFKTASNLGNFLPTGTNLVFGALIPTIYKSGQCSPLSVTMMIFALVFCASFCFFSSFTDSVEQPVKDRRGNKKTKVYYGFVTRKGLLVHNHRGYIRGGRYELGFADVLHAVLSLLVFLAMAFSDQRVIDCLFSKHVDDVEQVMRTLVLVVGFICSSLFLLFPVHRRGFVPSLPKNNANATSAAAADTTTTPRKNV</sequence>
<feature type="transmembrane region" description="Helical" evidence="7">
    <location>
        <begin position="136"/>
        <end position="158"/>
    </location>
</feature>
<evidence type="ECO:0000256" key="4">
    <source>
        <dbReference type="ARBA" id="ARBA00022989"/>
    </source>
</evidence>
<feature type="transmembrane region" description="Helical" evidence="7">
    <location>
        <begin position="202"/>
        <end position="222"/>
    </location>
</feature>
<evidence type="ECO:0000256" key="1">
    <source>
        <dbReference type="ARBA" id="ARBA00004141"/>
    </source>
</evidence>
<evidence type="ECO:0000256" key="2">
    <source>
        <dbReference type="ARBA" id="ARBA00008707"/>
    </source>
</evidence>
<keyword evidence="5 7" id="KW-0472">Membrane</keyword>
<dbReference type="PANTHER" id="PTHR31621">
    <property type="entry name" value="PROTEIN DMP3"/>
    <property type="match status" value="1"/>
</dbReference>
<evidence type="ECO:0000256" key="5">
    <source>
        <dbReference type="ARBA" id="ARBA00023136"/>
    </source>
</evidence>
<evidence type="ECO:0000313" key="8">
    <source>
        <dbReference type="EMBL" id="MED6119204.1"/>
    </source>
</evidence>
<feature type="compositionally biased region" description="Low complexity" evidence="6">
    <location>
        <begin position="26"/>
        <end position="40"/>
    </location>
</feature>
<keyword evidence="4 7" id="KW-1133">Transmembrane helix</keyword>